<gene>
    <name evidence="2" type="ORF">R3P38DRAFT_2816334</name>
</gene>
<feature type="region of interest" description="Disordered" evidence="1">
    <location>
        <begin position="284"/>
        <end position="313"/>
    </location>
</feature>
<dbReference type="AlphaFoldDB" id="A0AAV9YZB7"/>
<feature type="region of interest" description="Disordered" evidence="1">
    <location>
        <begin position="209"/>
        <end position="232"/>
    </location>
</feature>
<evidence type="ECO:0000313" key="3">
    <source>
        <dbReference type="Proteomes" id="UP001362999"/>
    </source>
</evidence>
<reference evidence="2 3" key="1">
    <citation type="journal article" date="2024" name="J Genomics">
        <title>Draft genome sequencing and assembly of Favolaschia claudopus CIRM-BRFM 2984 isolated from oak limbs.</title>
        <authorList>
            <person name="Navarro D."/>
            <person name="Drula E."/>
            <person name="Chaduli D."/>
            <person name="Cazenave R."/>
            <person name="Ahrendt S."/>
            <person name="Wang J."/>
            <person name="Lipzen A."/>
            <person name="Daum C."/>
            <person name="Barry K."/>
            <person name="Grigoriev I.V."/>
            <person name="Favel A."/>
            <person name="Rosso M.N."/>
            <person name="Martin F."/>
        </authorList>
    </citation>
    <scope>NUCLEOTIDE SEQUENCE [LARGE SCALE GENOMIC DNA]</scope>
    <source>
        <strain evidence="2 3">CIRM-BRFM 2984</strain>
    </source>
</reference>
<sequence length="375" mass="42710">MPPKLADIWGPFHRSDNKPNGSHHRATHWRCINAERPSTAPIDIDLEDGDWELMAKEQWFEAALESALSNKKSVNGEKGAMAGHLRRCEYATAEEKALAVRFAPTKKEKQELEKKRKQGGPWFAKDSPQRASYDTLHADDPIPFWEMLQVNKAVLPLAKFALQLLHLVVNQAGLERWFSDFSNKKSKKRNRLSLKKMAQQAKVTRFIRQEQKAEGLTDERTKRKNHEDSRVQQLLTVPRYADAILSDTDDSENEGGRRSVVIRTSTAWRRQVAEWQAEIRELDAAVSDPEEDDDDEELPPSVPLPAPGRRRTQRSWFPTTLASLFGGQIDNPFTISRRERVVSEESLYMELLAAEHSDEEPDDGALSGSGDEYRG</sequence>
<accession>A0AAV9YZB7</accession>
<evidence type="ECO:0000313" key="2">
    <source>
        <dbReference type="EMBL" id="KAK6966429.1"/>
    </source>
</evidence>
<organism evidence="2 3">
    <name type="scientific">Favolaschia claudopus</name>
    <dbReference type="NCBI Taxonomy" id="2862362"/>
    <lineage>
        <taxon>Eukaryota</taxon>
        <taxon>Fungi</taxon>
        <taxon>Dikarya</taxon>
        <taxon>Basidiomycota</taxon>
        <taxon>Agaricomycotina</taxon>
        <taxon>Agaricomycetes</taxon>
        <taxon>Agaricomycetidae</taxon>
        <taxon>Agaricales</taxon>
        <taxon>Marasmiineae</taxon>
        <taxon>Mycenaceae</taxon>
        <taxon>Favolaschia</taxon>
    </lineage>
</organism>
<comment type="caution">
    <text evidence="2">The sequence shown here is derived from an EMBL/GenBank/DDBJ whole genome shotgun (WGS) entry which is preliminary data.</text>
</comment>
<feature type="compositionally biased region" description="Basic and acidic residues" evidence="1">
    <location>
        <begin position="209"/>
        <end position="230"/>
    </location>
</feature>
<evidence type="ECO:0000256" key="1">
    <source>
        <dbReference type="SAM" id="MobiDB-lite"/>
    </source>
</evidence>
<proteinExistence type="predicted"/>
<dbReference type="EMBL" id="JAWWNJ010000276">
    <property type="protein sequence ID" value="KAK6966429.1"/>
    <property type="molecule type" value="Genomic_DNA"/>
</dbReference>
<feature type="compositionally biased region" description="Acidic residues" evidence="1">
    <location>
        <begin position="288"/>
        <end position="298"/>
    </location>
</feature>
<dbReference type="Proteomes" id="UP001362999">
    <property type="component" value="Unassembled WGS sequence"/>
</dbReference>
<feature type="region of interest" description="Disordered" evidence="1">
    <location>
        <begin position="106"/>
        <end position="128"/>
    </location>
</feature>
<feature type="region of interest" description="Disordered" evidence="1">
    <location>
        <begin position="352"/>
        <end position="375"/>
    </location>
</feature>
<protein>
    <submittedName>
        <fullName evidence="2">Uncharacterized protein</fullName>
    </submittedName>
</protein>
<keyword evidence="3" id="KW-1185">Reference proteome</keyword>
<name>A0AAV9YZB7_9AGAR</name>